<keyword evidence="3" id="KW-1185">Reference proteome</keyword>
<feature type="compositionally biased region" description="Basic and acidic residues" evidence="1">
    <location>
        <begin position="30"/>
        <end position="55"/>
    </location>
</feature>
<dbReference type="SUPFAM" id="SSF52540">
    <property type="entry name" value="P-loop containing nucleoside triphosphate hydrolases"/>
    <property type="match status" value="1"/>
</dbReference>
<protein>
    <recommendedName>
        <fullName evidence="4">ATP-binding protein</fullName>
    </recommendedName>
</protein>
<feature type="region of interest" description="Disordered" evidence="1">
    <location>
        <begin position="893"/>
        <end position="923"/>
    </location>
</feature>
<evidence type="ECO:0008006" key="4">
    <source>
        <dbReference type="Google" id="ProtNLM"/>
    </source>
</evidence>
<dbReference type="RefSeq" id="WP_247376291.1">
    <property type="nucleotide sequence ID" value="NZ_JALLGV010000002.1"/>
</dbReference>
<dbReference type="EMBL" id="JBHUDJ010000002">
    <property type="protein sequence ID" value="MFD1586238.1"/>
    <property type="molecule type" value="Genomic_DNA"/>
</dbReference>
<evidence type="ECO:0000256" key="1">
    <source>
        <dbReference type="SAM" id="MobiDB-lite"/>
    </source>
</evidence>
<evidence type="ECO:0000313" key="3">
    <source>
        <dbReference type="Proteomes" id="UP001597119"/>
    </source>
</evidence>
<dbReference type="InterPro" id="IPR027417">
    <property type="entry name" value="P-loop_NTPase"/>
</dbReference>
<proteinExistence type="predicted"/>
<feature type="region of interest" description="Disordered" evidence="1">
    <location>
        <begin position="1"/>
        <end position="58"/>
    </location>
</feature>
<gene>
    <name evidence="2" type="ORF">ACFR9U_04540</name>
</gene>
<reference evidence="2 3" key="1">
    <citation type="journal article" date="2019" name="Int. J. Syst. Evol. Microbiol.">
        <title>The Global Catalogue of Microorganisms (GCM) 10K type strain sequencing project: providing services to taxonomists for standard genome sequencing and annotation.</title>
        <authorList>
            <consortium name="The Broad Institute Genomics Platform"/>
            <consortium name="The Broad Institute Genome Sequencing Center for Infectious Disease"/>
            <person name="Wu L."/>
            <person name="Ma J."/>
        </authorList>
    </citation>
    <scope>NUCLEOTIDE SEQUENCE [LARGE SCALE GENOMIC DNA]</scope>
    <source>
        <strain evidence="2 3">CGMCC 1.12125</strain>
    </source>
</reference>
<feature type="compositionally biased region" description="Acidic residues" evidence="1">
    <location>
        <begin position="900"/>
        <end position="922"/>
    </location>
</feature>
<comment type="caution">
    <text evidence="2">The sequence shown here is derived from an EMBL/GenBank/DDBJ whole genome shotgun (WGS) entry which is preliminary data.</text>
</comment>
<dbReference type="PANTHER" id="PTHR30121:SF6">
    <property type="entry name" value="SLR6007 PROTEIN"/>
    <property type="match status" value="1"/>
</dbReference>
<feature type="compositionally biased region" description="Basic and acidic residues" evidence="1">
    <location>
        <begin position="1"/>
        <end position="12"/>
    </location>
</feature>
<dbReference type="Proteomes" id="UP001597119">
    <property type="component" value="Unassembled WGS sequence"/>
</dbReference>
<organism evidence="2 3">
    <name type="scientific">Halorientalis brevis</name>
    <dbReference type="NCBI Taxonomy" id="1126241"/>
    <lineage>
        <taxon>Archaea</taxon>
        <taxon>Methanobacteriati</taxon>
        <taxon>Methanobacteriota</taxon>
        <taxon>Stenosarchaea group</taxon>
        <taxon>Halobacteria</taxon>
        <taxon>Halobacteriales</taxon>
        <taxon>Haloarculaceae</taxon>
        <taxon>Halorientalis</taxon>
    </lineage>
</organism>
<dbReference type="AlphaFoldDB" id="A0ABD6CA17"/>
<sequence>MGREHARTRESDGTALLPASVDDVLPVDDEPQRPTDPEPIEDRPYLEVRPSERPLDPPTVRRAMEHLYTTLREASETGLLDGLTDGGDGPVVEWLLVSDGRPDPTIRYLVGTDTPDLMSALETVLRTCFPDTYELTPVEWHPRRCHEHLPLPTPGDTHPHPAITPTEPYAAGVEFRGHAEYRQDWQTPLRRVDADGGTIQDRAARDGQRRTSAGGKAPLARLVETICTAEVPVLYQVVCRPYDDWSVDADAYIEGLREGLVTVGDQFWEEVSPRDKEERREYEPSVTTQARIDGIRQRDPSRTFCVSARAVALTRDRPGHADDVARRLASAVGHLGTKTHDLRGHVRTDDEPHALNEQPPGHQLFDDLCAQRLHPPTYETWWTYLPVTRNVSRGIVVGADELVELCLVDGDGLTPHGERAIGTRPADRTGLTLPPPAQLAQYRAPGMALCMPLTHDRQPYGRPLFLRPDVQDHHLVVTGSTGAGKTALVQTGLLSNVTATDGLDVLFATKGGTTAGEYLRAHYATFGSLEDVHYVDLTEGVPALSFFDIQGLLDAGIKYPEARSRVAGQYVEIVAGLMPKDTYERGPEARKALRAHVEALFDSLHGEKAYSHEALEAALRQTLAERSPPITDDRLHRYFGNQLAKDRNQFKNVMSGALNRAEEITTNSRLAPAFEHVPGPDDPALDFGELLDEDAVLIFDYGGMEDRVKDPLTLLILSQLWAALKSRNERTPDDADLPLVNLYLEEAKAIVDTLLSEGRSFGLSLTLDLQFVSQLKSPDDNDTYTEILNETGTFVAGNVGNDPGLARVLSSADLDVDDVAERLRRQAPGEWLVRPGADYDDEVPQPFLAESLPLPAGHPAGSDPLTGADERAFQQALARVRERTHEQYVLAHETPAHLADDEDDDASTDDADGDPDVSDENVESATLDTRVDSLLPHTKRLPDCVSYDESAHALLCVACENRYDPTSDGMRRAIECCHALADVDPDDVPVCELTLKLSPEEITASEWSVTQLLFVQAVYNAQQGRFDRLEYDLVWDSMIRLREYVGIEQDAVRELLDAGVIREDGDKPHKLYSVAPDHRDVIGESYRRGVNYGHGVGDLEESAQHVHMVEVLDRYIRQTFRDDPDSPVVQVQPYYELAEGVSAAAFMGGDDAAEGGESGRRRLDVAGLDADGNVVVTGEAERLNHDSHEAIPADYDKMAACEPEAAIWVTLNRDAAHDVLAALNDPPDDEPRVTKEYSRNTAPREFKLDADGATDILTVRHLSGKLAKADWRA</sequence>
<dbReference type="PANTHER" id="PTHR30121">
    <property type="entry name" value="UNCHARACTERIZED PROTEIN YJGR-RELATED"/>
    <property type="match status" value="1"/>
</dbReference>
<accession>A0ABD6CA17</accession>
<dbReference type="Gene3D" id="3.40.50.300">
    <property type="entry name" value="P-loop containing nucleotide triphosphate hydrolases"/>
    <property type="match status" value="1"/>
</dbReference>
<dbReference type="CDD" id="cd01127">
    <property type="entry name" value="TrwB_TraG_TraD_VirD4"/>
    <property type="match status" value="1"/>
</dbReference>
<dbReference type="InterPro" id="IPR051162">
    <property type="entry name" value="T4SS_component"/>
</dbReference>
<evidence type="ECO:0000313" key="2">
    <source>
        <dbReference type="EMBL" id="MFD1586238.1"/>
    </source>
</evidence>
<name>A0ABD6CA17_9EURY</name>